<keyword evidence="3" id="KW-0378">Hydrolase</keyword>
<dbReference type="PROSITE" id="PS51257">
    <property type="entry name" value="PROKAR_LIPOPROTEIN"/>
    <property type="match status" value="1"/>
</dbReference>
<dbReference type="RefSeq" id="WP_145054762.1">
    <property type="nucleotide sequence ID" value="NZ_CP036433.1"/>
</dbReference>
<dbReference type="Proteomes" id="UP000317648">
    <property type="component" value="Chromosome"/>
</dbReference>
<dbReference type="InterPro" id="IPR013108">
    <property type="entry name" value="Amidohydro_3"/>
</dbReference>
<evidence type="ECO:0000313" key="3">
    <source>
        <dbReference type="EMBL" id="QDU96090.1"/>
    </source>
</evidence>
<dbReference type="GO" id="GO:0047420">
    <property type="term" value="F:N-acyl-D-amino-acid deacylase activity"/>
    <property type="evidence" value="ECO:0007669"/>
    <property type="project" value="UniProtKB-EC"/>
</dbReference>
<dbReference type="KEGG" id="lcre:Pla8534_39090"/>
<dbReference type="OrthoDB" id="9775607at2"/>
<dbReference type="SUPFAM" id="SSF51338">
    <property type="entry name" value="Composite domain of metallo-dependent hydrolases"/>
    <property type="match status" value="1"/>
</dbReference>
<dbReference type="GO" id="GO:0005829">
    <property type="term" value="C:cytosol"/>
    <property type="evidence" value="ECO:0007669"/>
    <property type="project" value="TreeGrafter"/>
</dbReference>
<dbReference type="AlphaFoldDB" id="A0A518DW78"/>
<dbReference type="EMBL" id="CP036433">
    <property type="protein sequence ID" value="QDU96090.1"/>
    <property type="molecule type" value="Genomic_DNA"/>
</dbReference>
<dbReference type="PANTHER" id="PTHR11647">
    <property type="entry name" value="HYDRANTOINASE/DIHYDROPYRIMIDINASE FAMILY MEMBER"/>
    <property type="match status" value="1"/>
</dbReference>
<dbReference type="Gene3D" id="2.30.40.10">
    <property type="entry name" value="Urease, subunit C, domain 1"/>
    <property type="match status" value="1"/>
</dbReference>
<gene>
    <name evidence="3" type="primary">dan_2</name>
    <name evidence="3" type="ORF">Pla8534_39090</name>
</gene>
<dbReference type="InterPro" id="IPR023100">
    <property type="entry name" value="D-aminoacylase_insert_dom_sf"/>
</dbReference>
<evidence type="ECO:0000313" key="4">
    <source>
        <dbReference type="Proteomes" id="UP000317648"/>
    </source>
</evidence>
<dbReference type="InterPro" id="IPR032466">
    <property type="entry name" value="Metal_Hydrolase"/>
</dbReference>
<dbReference type="SUPFAM" id="SSF51556">
    <property type="entry name" value="Metallo-dependent hydrolases"/>
    <property type="match status" value="1"/>
</dbReference>
<proteinExistence type="predicted"/>
<name>A0A518DW78_9BACT</name>
<feature type="domain" description="Amidohydrolase 3" evidence="2">
    <location>
        <begin position="78"/>
        <end position="531"/>
    </location>
</feature>
<protein>
    <submittedName>
        <fullName evidence="3">D-aminoacylase</fullName>
        <ecNumber evidence="3">3.5.1.81</ecNumber>
    </submittedName>
</protein>
<dbReference type="Pfam" id="PF07969">
    <property type="entry name" value="Amidohydro_3"/>
    <property type="match status" value="1"/>
</dbReference>
<reference evidence="3 4" key="1">
    <citation type="submission" date="2019-02" db="EMBL/GenBank/DDBJ databases">
        <title>Deep-cultivation of Planctomycetes and their phenomic and genomic characterization uncovers novel biology.</title>
        <authorList>
            <person name="Wiegand S."/>
            <person name="Jogler M."/>
            <person name="Boedeker C."/>
            <person name="Pinto D."/>
            <person name="Vollmers J."/>
            <person name="Rivas-Marin E."/>
            <person name="Kohn T."/>
            <person name="Peeters S.H."/>
            <person name="Heuer A."/>
            <person name="Rast P."/>
            <person name="Oberbeckmann S."/>
            <person name="Bunk B."/>
            <person name="Jeske O."/>
            <person name="Meyerdierks A."/>
            <person name="Storesund J.E."/>
            <person name="Kallscheuer N."/>
            <person name="Luecker S."/>
            <person name="Lage O.M."/>
            <person name="Pohl T."/>
            <person name="Merkel B.J."/>
            <person name="Hornburger P."/>
            <person name="Mueller R.-W."/>
            <person name="Bruemmer F."/>
            <person name="Labrenz M."/>
            <person name="Spormann A.M."/>
            <person name="Op den Camp H."/>
            <person name="Overmann J."/>
            <person name="Amann R."/>
            <person name="Jetten M.S.M."/>
            <person name="Mascher T."/>
            <person name="Medema M.H."/>
            <person name="Devos D.P."/>
            <person name="Kaster A.-K."/>
            <person name="Ovreas L."/>
            <person name="Rohde M."/>
            <person name="Galperin M.Y."/>
            <person name="Jogler C."/>
        </authorList>
    </citation>
    <scope>NUCLEOTIDE SEQUENCE [LARGE SCALE GENOMIC DNA]</scope>
    <source>
        <strain evidence="3 4">Pla85_3_4</strain>
    </source>
</reference>
<accession>A0A518DW78</accession>
<dbReference type="PANTHER" id="PTHR11647:SF1">
    <property type="entry name" value="COLLAPSIN RESPONSE MEDIATOR PROTEIN"/>
    <property type="match status" value="1"/>
</dbReference>
<feature type="signal peptide" evidence="1">
    <location>
        <begin position="1"/>
        <end position="28"/>
    </location>
</feature>
<sequence length="554" mass="59523" precursor="true">MCLPIRRHCLAVFSILAVLGCITVPARGAPPEAAFDILLRGGLVIDGTGKPGARADVGIREGRIAAIGALEASQGTIEIDADGLVVCPGFIDLHSHADRGILQYRSAENYIRQGVATLVCGNCGMSPTNVAEFFGKLRDGGTGPNIALLIGHGSVREKIVGSRNVAPDEAQMTAMKREIRKAMEDGAVGMSTSLRYGTGAFASAEEIAELAKELAPYGGFYATHMREEGSQILEAIEEALEIGRLSGTPVHISHHKIASASVFGLTRLTLERIEKARAAGVDVTLDQYPYGAGSSRLAVYVPQDSLSGGIEAFRERIADPEQHRKIAGQIEVLLLDKLYEPGQSPRNEADNIRALARLQIARAKQTPQFEGKNLTEVLQARGEAVTLPNGAELLIELVSQEVVGINHTLDAQPGGDVDRVMQYPLTSHASDGAVFKFGEGNPHPRSYGCFPRVLGHYVRERQLLSLEAAIRKMTWQPAQRLGWTDRGIVREGAWADLAVFDPKTISDKATFQKPHQYSVGVEHVIVGGELVLHKGQMTGSLPGRPVGLPAKKSP</sequence>
<dbReference type="InterPro" id="IPR011059">
    <property type="entry name" value="Metal-dep_hydrolase_composite"/>
</dbReference>
<organism evidence="3 4">
    <name type="scientific">Lignipirellula cremea</name>
    <dbReference type="NCBI Taxonomy" id="2528010"/>
    <lineage>
        <taxon>Bacteria</taxon>
        <taxon>Pseudomonadati</taxon>
        <taxon>Planctomycetota</taxon>
        <taxon>Planctomycetia</taxon>
        <taxon>Pirellulales</taxon>
        <taxon>Pirellulaceae</taxon>
        <taxon>Lignipirellula</taxon>
    </lineage>
</organism>
<evidence type="ECO:0000259" key="2">
    <source>
        <dbReference type="Pfam" id="PF07969"/>
    </source>
</evidence>
<dbReference type="EC" id="3.5.1.81" evidence="3"/>
<feature type="chain" id="PRO_5021762514" evidence="1">
    <location>
        <begin position="29"/>
        <end position="554"/>
    </location>
</feature>
<dbReference type="InterPro" id="IPR050378">
    <property type="entry name" value="Metallo-dep_Hydrolases_sf"/>
</dbReference>
<keyword evidence="4" id="KW-1185">Reference proteome</keyword>
<dbReference type="CDD" id="cd01297">
    <property type="entry name" value="D-aminoacylase"/>
    <property type="match status" value="1"/>
</dbReference>
<dbReference type="Gene3D" id="3.30.1490.130">
    <property type="entry name" value="D-aminoacylase. Domain 3"/>
    <property type="match status" value="1"/>
</dbReference>
<dbReference type="Gene3D" id="3.20.20.140">
    <property type="entry name" value="Metal-dependent hydrolases"/>
    <property type="match status" value="1"/>
</dbReference>
<dbReference type="GO" id="GO:0016812">
    <property type="term" value="F:hydrolase activity, acting on carbon-nitrogen (but not peptide) bonds, in cyclic amides"/>
    <property type="evidence" value="ECO:0007669"/>
    <property type="project" value="TreeGrafter"/>
</dbReference>
<evidence type="ECO:0000256" key="1">
    <source>
        <dbReference type="SAM" id="SignalP"/>
    </source>
</evidence>
<keyword evidence="1" id="KW-0732">Signal</keyword>